<dbReference type="AlphaFoldDB" id="A0A0C5V6C9"/>
<gene>
    <name evidence="2" type="ORF">YC6258_02977</name>
</gene>
<dbReference type="Proteomes" id="UP000032266">
    <property type="component" value="Chromosome"/>
</dbReference>
<keyword evidence="3" id="KW-1185">Reference proteome</keyword>
<keyword evidence="2" id="KW-0223">Dioxygenase</keyword>
<reference evidence="2 3" key="1">
    <citation type="submission" date="2014-01" db="EMBL/GenBank/DDBJ databases">
        <title>Full genme sequencing of cellulolytic bacterium Gynuella sunshinyii YC6258T gen. nov., sp. nov.</title>
        <authorList>
            <person name="Khan H."/>
            <person name="Chung E.J."/>
            <person name="Chung Y.R."/>
        </authorList>
    </citation>
    <scope>NUCLEOTIDE SEQUENCE [LARGE SCALE GENOMIC DNA]</scope>
    <source>
        <strain evidence="2 3">YC6258</strain>
    </source>
</reference>
<dbReference type="InterPro" id="IPR008969">
    <property type="entry name" value="CarboxyPept-like_regulatory"/>
</dbReference>
<feature type="signal peptide" evidence="1">
    <location>
        <begin position="1"/>
        <end position="26"/>
    </location>
</feature>
<dbReference type="SUPFAM" id="SSF89260">
    <property type="entry name" value="Collagen-binding domain"/>
    <property type="match status" value="1"/>
</dbReference>
<keyword evidence="1" id="KW-0732">Signal</keyword>
<organism evidence="2 3">
    <name type="scientific">Gynuella sunshinyii YC6258</name>
    <dbReference type="NCBI Taxonomy" id="1445510"/>
    <lineage>
        <taxon>Bacteria</taxon>
        <taxon>Pseudomonadati</taxon>
        <taxon>Pseudomonadota</taxon>
        <taxon>Gammaproteobacteria</taxon>
        <taxon>Oceanospirillales</taxon>
        <taxon>Saccharospirillaceae</taxon>
        <taxon>Gynuella</taxon>
    </lineage>
</organism>
<dbReference type="PROSITE" id="PS51257">
    <property type="entry name" value="PROKAR_LIPOPROTEIN"/>
    <property type="match status" value="1"/>
</dbReference>
<name>A0A0C5V6C9_9GAMM</name>
<keyword evidence="2" id="KW-0560">Oxidoreductase</keyword>
<dbReference type="OrthoDB" id="9800887at2"/>
<proteinExistence type="predicted"/>
<dbReference type="SUPFAM" id="SSF49464">
    <property type="entry name" value="Carboxypeptidase regulatory domain-like"/>
    <property type="match status" value="1"/>
</dbReference>
<dbReference type="HOGENOM" id="CLU_591555_0_0_6"/>
<accession>A0A0C5V6C9</accession>
<sequence length="462" mass="51435">MRYFSCITALLTVSCYLILQSAYSDAAPPLIPDFSSGKLLKNNPMNIESHMAIDRIRKDTDQELKNNPAQLLNQISQSAESTDPLMYTINLGYQYSDVLTADAPEHWYLFSSAEAGKVTVFASNIPEAVTYKVYLFSKPFGASASEYISEGASTTIRAAHQQISAISSDKRDYIMVVTADNAVSNESFSIGTVFSTQYDANEPNDSFSQATGVEAMSDITATLDNDYDIDIFKFTQPTQKNVVISITGGDYNAVLFNENGQNLYDKPFESGQSYAQTLPAGNYYWEVYSPSNNVIASEPYTLSTTEYLAQLSLQMETDQYGGHWLDYGDGQYFAIYQSAYVKGRAINKDGKPLAGAKLQFTLSNGITNLPDQVSYTTTDENGYYRVKAISPAGYGRKHFYGPVMTYYYDLFSLQVAVLYGSGQYKVPSLLVQEVRNSKVSAEYTTTRSGFTYYDIYIMKYHG</sequence>
<dbReference type="KEGG" id="gsn:YC6258_02977"/>
<dbReference type="EMBL" id="CP007142">
    <property type="protein sequence ID" value="AJQ95015.1"/>
    <property type="molecule type" value="Genomic_DNA"/>
</dbReference>
<feature type="chain" id="PRO_5002191020" evidence="1">
    <location>
        <begin position="27"/>
        <end position="462"/>
    </location>
</feature>
<evidence type="ECO:0000313" key="2">
    <source>
        <dbReference type="EMBL" id="AJQ95015.1"/>
    </source>
</evidence>
<dbReference type="RefSeq" id="WP_044617412.1">
    <property type="nucleotide sequence ID" value="NZ_CP007142.1"/>
</dbReference>
<dbReference type="GO" id="GO:0051213">
    <property type="term" value="F:dioxygenase activity"/>
    <property type="evidence" value="ECO:0007669"/>
    <property type="project" value="UniProtKB-KW"/>
</dbReference>
<protein>
    <submittedName>
        <fullName evidence="2">Protocatechuate 3,4-dioxygenase beta subunit</fullName>
    </submittedName>
</protein>
<dbReference type="Gene3D" id="2.60.120.380">
    <property type="match status" value="1"/>
</dbReference>
<evidence type="ECO:0000256" key="1">
    <source>
        <dbReference type="SAM" id="SignalP"/>
    </source>
</evidence>
<evidence type="ECO:0000313" key="3">
    <source>
        <dbReference type="Proteomes" id="UP000032266"/>
    </source>
</evidence>